<organism evidence="1 2">
    <name type="scientific">Candidatus Proximibacter danicus</name>
    <dbReference type="NCBI Taxonomy" id="2954365"/>
    <lineage>
        <taxon>Bacteria</taxon>
        <taxon>Pseudomonadati</taxon>
        <taxon>Pseudomonadota</taxon>
        <taxon>Betaproteobacteria</taxon>
        <taxon>Candidatus Proximibacter</taxon>
    </lineage>
</organism>
<dbReference type="EMBL" id="JADJUC010000002">
    <property type="protein sequence ID" value="MBK8523199.1"/>
    <property type="molecule type" value="Genomic_DNA"/>
</dbReference>
<accession>A0A9D7PRS5</accession>
<protein>
    <recommendedName>
        <fullName evidence="3">DUF4177 domain-containing protein</fullName>
    </recommendedName>
</protein>
<proteinExistence type="predicted"/>
<dbReference type="AlphaFoldDB" id="A0A9D7PRS5"/>
<evidence type="ECO:0000313" key="1">
    <source>
        <dbReference type="EMBL" id="MBK8523199.1"/>
    </source>
</evidence>
<comment type="caution">
    <text evidence="1">The sequence shown here is derived from an EMBL/GenBank/DDBJ whole genome shotgun (WGS) entry which is preliminary data.</text>
</comment>
<dbReference type="Proteomes" id="UP000886689">
    <property type="component" value="Unassembled WGS sequence"/>
</dbReference>
<evidence type="ECO:0008006" key="3">
    <source>
        <dbReference type="Google" id="ProtNLM"/>
    </source>
</evidence>
<gene>
    <name evidence="1" type="ORF">IPL58_03185</name>
</gene>
<sequence>MQGYEYIIRSDFHETAENAARPFGGRERERLNAYTDVVITELNKLGAAGWELIQAPDAATNRNWIFKRPLA</sequence>
<name>A0A9D7PRS5_9PROT</name>
<reference evidence="1" key="1">
    <citation type="submission" date="2020-10" db="EMBL/GenBank/DDBJ databases">
        <title>Connecting structure to function with the recovery of over 1000 high-quality activated sludge metagenome-assembled genomes encoding full-length rRNA genes using long-read sequencing.</title>
        <authorList>
            <person name="Singleton C.M."/>
            <person name="Petriglieri F."/>
            <person name="Kristensen J.M."/>
            <person name="Kirkegaard R.H."/>
            <person name="Michaelsen T.Y."/>
            <person name="Andersen M.H."/>
            <person name="Karst S.M."/>
            <person name="Dueholm M.S."/>
            <person name="Nielsen P.H."/>
            <person name="Albertsen M."/>
        </authorList>
    </citation>
    <scope>NUCLEOTIDE SEQUENCE</scope>
    <source>
        <strain evidence="1">Hirt_18-Q3-R61-65_BATAC.395</strain>
    </source>
</reference>
<evidence type="ECO:0000313" key="2">
    <source>
        <dbReference type="Proteomes" id="UP000886689"/>
    </source>
</evidence>